<evidence type="ECO:0000313" key="2">
    <source>
        <dbReference type="Proteomes" id="UP001054841"/>
    </source>
</evidence>
<dbReference type="EMBL" id="MW526259">
    <property type="protein sequence ID" value="URM64463.1"/>
    <property type="molecule type" value="Genomic_DNA"/>
</dbReference>
<organism evidence="1 2">
    <name type="scientific">Pseudomonas phage PhL_UNISO_PA-DSM_ph0034</name>
    <dbReference type="NCBI Taxonomy" id="2812900"/>
    <lineage>
        <taxon>Viruses</taxon>
        <taxon>Duplodnaviria</taxon>
        <taxon>Heunggongvirae</taxon>
        <taxon>Uroviricota</taxon>
        <taxon>Caudoviricetes</taxon>
        <taxon>Vandenendeviridae</taxon>
        <taxon>Skurskavirinae</taxon>
        <taxon>Pakpunavirus</taxon>
        <taxon>Pakpunavirus ph0034</taxon>
    </lineage>
</organism>
<name>A0A9E7IID2_9CAUD</name>
<dbReference type="Proteomes" id="UP001054841">
    <property type="component" value="Segment"/>
</dbReference>
<dbReference type="KEGG" id="vg:80099879"/>
<dbReference type="GeneID" id="80099879"/>
<sequence>MKIKSRVCPAKTEYHRKRNKCPCCTRPNYVMELRRRQELKEARLMVSLV</sequence>
<reference evidence="1 2" key="1">
    <citation type="journal article" date="2022" name="Future Microbiol.">
        <title>Characterization and in vitro testing of newly isolated lytic bacteriophages for the biocontrol of Pseudomonas aeruginosa.</title>
        <authorList>
            <person name="Harada L.K."/>
            <person name="Silva E.C."/>
            <person name="Rossi F.P."/>
            <person name="Cieza B."/>
            <person name="Oliveira T.J."/>
            <person name="Pereira C."/>
            <person name="Tomazetto G."/>
            <person name="Silva B.B."/>
            <person name="Squina F.M."/>
            <person name="Vila M.M."/>
            <person name="Setubal J.C."/>
            <person name="Ha T."/>
            <person name="da Silva A.M."/>
            <person name="Balcao V.M."/>
        </authorList>
    </citation>
    <scope>NUCLEOTIDE SEQUENCE [LARGE SCALE GENOMIC DNA]</scope>
</reference>
<evidence type="ECO:0000313" key="1">
    <source>
        <dbReference type="EMBL" id="URM64463.1"/>
    </source>
</evidence>
<dbReference type="RefSeq" id="YP_010763314.1">
    <property type="nucleotide sequence ID" value="NC_073610.1"/>
</dbReference>
<proteinExistence type="predicted"/>
<accession>A0A9E7IID2</accession>
<protein>
    <submittedName>
        <fullName evidence="1">Uncharacterized protein</fullName>
    </submittedName>
</protein>
<keyword evidence="2" id="KW-1185">Reference proteome</keyword>